<gene>
    <name evidence="3" type="ORF">GXP67_09985</name>
</gene>
<feature type="chain" id="PRO_5025372013" evidence="1">
    <location>
        <begin position="20"/>
        <end position="458"/>
    </location>
</feature>
<name>A0A6C0GG75_9BACT</name>
<protein>
    <submittedName>
        <fullName evidence="3">Alginate export family protein</fullName>
    </submittedName>
</protein>
<sequence length="458" mass="52662">MRKQFLLLLTVILAFNCFSQDIPSFKSLRYEEEYAYLATDSSNHWYKKTKYQSLSKNAGTYFSFGGDIRYQYFRFKNEDWGEAPKDKDGYILTRYLAHADFHAGRNFRAFVQLQSSFANGRETTPSPVEENELNFHQAFVDISMPLGSSKSFTARLGRQELSYGSQRLVSVREGPNNRQSFDAAKLIYKAMKWKADIFFAHYVLSKRKIFADGFNKNTKFWGVYATSSRIPVFQNMDLYYFGLWKRQATFDDGKARELRHSIGSRIWKSNNNFRYDIEGVYQFGGFGDKQIGAWTLSLNTGYTFAQTILRPEIGLKTELISGDAAFEDNKLQTFNPLFPRGGYFGLAALIGPSNLFDIHPSLSLELTKKVSLNMDYDIFWRHSNNDGIYGPNVSMIYSGQNIGDKFIGTQFSTDLEYTPNNFLYFRGEFTWFNAGDFLKKAGPGKDILFTAVTAQLKF</sequence>
<dbReference type="RefSeq" id="WP_162443003.1">
    <property type="nucleotide sequence ID" value="NZ_CP048222.1"/>
</dbReference>
<feature type="domain" description="Alginate export" evidence="2">
    <location>
        <begin position="61"/>
        <end position="443"/>
    </location>
</feature>
<evidence type="ECO:0000256" key="1">
    <source>
        <dbReference type="SAM" id="SignalP"/>
    </source>
</evidence>
<dbReference type="InterPro" id="IPR025388">
    <property type="entry name" value="Alginate_export_dom"/>
</dbReference>
<dbReference type="Gene3D" id="2.40.160.100">
    <property type="match status" value="1"/>
</dbReference>
<dbReference type="EMBL" id="CP048222">
    <property type="protein sequence ID" value="QHT66957.1"/>
    <property type="molecule type" value="Genomic_DNA"/>
</dbReference>
<keyword evidence="4" id="KW-1185">Reference proteome</keyword>
<dbReference type="Proteomes" id="UP000480178">
    <property type="component" value="Chromosome"/>
</dbReference>
<evidence type="ECO:0000313" key="3">
    <source>
        <dbReference type="EMBL" id="QHT66957.1"/>
    </source>
</evidence>
<dbReference type="InterPro" id="IPR053728">
    <property type="entry name" value="Alginate_Permeability_Chnl"/>
</dbReference>
<dbReference type="Pfam" id="PF13372">
    <property type="entry name" value="Alginate_exp"/>
    <property type="match status" value="1"/>
</dbReference>
<feature type="signal peptide" evidence="1">
    <location>
        <begin position="1"/>
        <end position="19"/>
    </location>
</feature>
<accession>A0A6C0GG75</accession>
<organism evidence="3 4">
    <name type="scientific">Rhodocytophaga rosea</name>
    <dbReference type="NCBI Taxonomy" id="2704465"/>
    <lineage>
        <taxon>Bacteria</taxon>
        <taxon>Pseudomonadati</taxon>
        <taxon>Bacteroidota</taxon>
        <taxon>Cytophagia</taxon>
        <taxon>Cytophagales</taxon>
        <taxon>Rhodocytophagaceae</taxon>
        <taxon>Rhodocytophaga</taxon>
    </lineage>
</organism>
<proteinExistence type="predicted"/>
<dbReference type="AlphaFoldDB" id="A0A6C0GG75"/>
<evidence type="ECO:0000313" key="4">
    <source>
        <dbReference type="Proteomes" id="UP000480178"/>
    </source>
</evidence>
<keyword evidence="1" id="KW-0732">Signal</keyword>
<reference evidence="3 4" key="1">
    <citation type="submission" date="2020-01" db="EMBL/GenBank/DDBJ databases">
        <authorList>
            <person name="Kim M.K."/>
        </authorList>
    </citation>
    <scope>NUCLEOTIDE SEQUENCE [LARGE SCALE GENOMIC DNA]</scope>
    <source>
        <strain evidence="3 4">172606-1</strain>
    </source>
</reference>
<evidence type="ECO:0000259" key="2">
    <source>
        <dbReference type="Pfam" id="PF13372"/>
    </source>
</evidence>
<dbReference type="KEGG" id="rhoz:GXP67_09985"/>